<name>A0A2A2LYT9_9BILA</name>
<protein>
    <submittedName>
        <fullName evidence="2">Uncharacterized protein</fullName>
    </submittedName>
</protein>
<dbReference type="Proteomes" id="UP000218231">
    <property type="component" value="Unassembled WGS sequence"/>
</dbReference>
<dbReference type="EMBL" id="LIAE01006323">
    <property type="protein sequence ID" value="PAV91349.1"/>
    <property type="molecule type" value="Genomic_DNA"/>
</dbReference>
<keyword evidence="3" id="KW-1185">Reference proteome</keyword>
<evidence type="ECO:0000256" key="1">
    <source>
        <dbReference type="SAM" id="MobiDB-lite"/>
    </source>
</evidence>
<evidence type="ECO:0000313" key="3">
    <source>
        <dbReference type="Proteomes" id="UP000218231"/>
    </source>
</evidence>
<proteinExistence type="predicted"/>
<comment type="caution">
    <text evidence="2">The sequence shown here is derived from an EMBL/GenBank/DDBJ whole genome shotgun (WGS) entry which is preliminary data.</text>
</comment>
<accession>A0A2A2LYT9</accession>
<gene>
    <name evidence="2" type="ORF">WR25_04358</name>
</gene>
<evidence type="ECO:0000313" key="2">
    <source>
        <dbReference type="EMBL" id="PAV91349.1"/>
    </source>
</evidence>
<dbReference type="AlphaFoldDB" id="A0A2A2LYT9"/>
<organism evidence="2 3">
    <name type="scientific">Diploscapter pachys</name>
    <dbReference type="NCBI Taxonomy" id="2018661"/>
    <lineage>
        <taxon>Eukaryota</taxon>
        <taxon>Metazoa</taxon>
        <taxon>Ecdysozoa</taxon>
        <taxon>Nematoda</taxon>
        <taxon>Chromadorea</taxon>
        <taxon>Rhabditida</taxon>
        <taxon>Rhabditina</taxon>
        <taxon>Rhabditomorpha</taxon>
        <taxon>Rhabditoidea</taxon>
        <taxon>Rhabditidae</taxon>
        <taxon>Diploscapter</taxon>
    </lineage>
</organism>
<sequence>MQRGTEVVEKLKEMWKVEEKGQWIEFGARKLRQANKETGNEGINSNETGRQVVLEVDEGQAGRRYGGTIQN</sequence>
<reference evidence="2 3" key="1">
    <citation type="journal article" date="2017" name="Curr. Biol.">
        <title>Genome architecture and evolution of a unichromosomal asexual nematode.</title>
        <authorList>
            <person name="Fradin H."/>
            <person name="Zegar C."/>
            <person name="Gutwein M."/>
            <person name="Lucas J."/>
            <person name="Kovtun M."/>
            <person name="Corcoran D."/>
            <person name="Baugh L.R."/>
            <person name="Kiontke K."/>
            <person name="Gunsalus K."/>
            <person name="Fitch D.H."/>
            <person name="Piano F."/>
        </authorList>
    </citation>
    <scope>NUCLEOTIDE SEQUENCE [LARGE SCALE GENOMIC DNA]</scope>
    <source>
        <strain evidence="2">PF1309</strain>
    </source>
</reference>
<feature type="region of interest" description="Disordered" evidence="1">
    <location>
        <begin position="37"/>
        <end position="57"/>
    </location>
</feature>